<dbReference type="PANTHER" id="PTHR45943">
    <property type="entry name" value="E3 UBIQUITIN-PROTEIN LIGASE MYCBP2"/>
    <property type="match status" value="1"/>
</dbReference>
<proteinExistence type="predicted"/>
<keyword evidence="2" id="KW-1185">Reference proteome</keyword>
<dbReference type="GO" id="GO:0005886">
    <property type="term" value="C:plasma membrane"/>
    <property type="evidence" value="ECO:0007669"/>
    <property type="project" value="TreeGrafter"/>
</dbReference>
<evidence type="ECO:0000313" key="1">
    <source>
        <dbReference type="EMBL" id="ETO12604.1"/>
    </source>
</evidence>
<sequence length="256" mass="29334">MFANECQQKKTNACKIKVNAKTLSAEQRTSFPNRWMNSQCWLSKKDMPVCGLYSPDGHKWFADRKMLNQYVKKCLNKNQLDQITTRFTVSDLKDILPQEIFQDYAERSLKELLEKPGTFCKCPACSSPFELDVSITGTLVPEEQTTLAKLTDDDGNSISESAQKHYMEFRIRCRNNQCGKDFCRSCWEQPYHIGFDCEQFRSKQDAPKCRFCSKQLNESNRVSNPPSKALASVCTDELCLTKMKVSCTKVLPCGHV</sequence>
<dbReference type="EMBL" id="ASPP01021252">
    <property type="protein sequence ID" value="ETO12604.1"/>
    <property type="molecule type" value="Genomic_DNA"/>
</dbReference>
<evidence type="ECO:0008006" key="3">
    <source>
        <dbReference type="Google" id="ProtNLM"/>
    </source>
</evidence>
<comment type="caution">
    <text evidence="1">The sequence shown here is derived from an EMBL/GenBank/DDBJ whole genome shotgun (WGS) entry which is preliminary data.</text>
</comment>
<gene>
    <name evidence="1" type="ORF">RFI_24769</name>
</gene>
<name>X6MFD3_RETFI</name>
<accession>X6MFD3</accession>
<evidence type="ECO:0000313" key="2">
    <source>
        <dbReference type="Proteomes" id="UP000023152"/>
    </source>
</evidence>
<dbReference type="GO" id="GO:0061630">
    <property type="term" value="F:ubiquitin protein ligase activity"/>
    <property type="evidence" value="ECO:0007669"/>
    <property type="project" value="TreeGrafter"/>
</dbReference>
<reference evidence="1 2" key="1">
    <citation type="journal article" date="2013" name="Curr. Biol.">
        <title>The Genome of the Foraminiferan Reticulomyxa filosa.</title>
        <authorList>
            <person name="Glockner G."/>
            <person name="Hulsmann N."/>
            <person name="Schleicher M."/>
            <person name="Noegel A.A."/>
            <person name="Eichinger L."/>
            <person name="Gallinger C."/>
            <person name="Pawlowski J."/>
            <person name="Sierra R."/>
            <person name="Euteneuer U."/>
            <person name="Pillet L."/>
            <person name="Moustafa A."/>
            <person name="Platzer M."/>
            <person name="Groth M."/>
            <person name="Szafranski K."/>
            <person name="Schliwa M."/>
        </authorList>
    </citation>
    <scope>NUCLEOTIDE SEQUENCE [LARGE SCALE GENOMIC DNA]</scope>
</reference>
<organism evidence="1 2">
    <name type="scientific">Reticulomyxa filosa</name>
    <dbReference type="NCBI Taxonomy" id="46433"/>
    <lineage>
        <taxon>Eukaryota</taxon>
        <taxon>Sar</taxon>
        <taxon>Rhizaria</taxon>
        <taxon>Retaria</taxon>
        <taxon>Foraminifera</taxon>
        <taxon>Monothalamids</taxon>
        <taxon>Reticulomyxidae</taxon>
        <taxon>Reticulomyxa</taxon>
    </lineage>
</organism>
<dbReference type="AlphaFoldDB" id="X6MFD3"/>
<dbReference type="PANTHER" id="PTHR45943:SF2">
    <property type="entry name" value="RING-TYPE DOMAIN-CONTAINING PROTEIN"/>
    <property type="match status" value="1"/>
</dbReference>
<protein>
    <recommendedName>
        <fullName evidence="3">RING-type domain-containing protein</fullName>
    </recommendedName>
</protein>
<dbReference type="Proteomes" id="UP000023152">
    <property type="component" value="Unassembled WGS sequence"/>
</dbReference>
<dbReference type="GO" id="GO:0005634">
    <property type="term" value="C:nucleus"/>
    <property type="evidence" value="ECO:0007669"/>
    <property type="project" value="TreeGrafter"/>
</dbReference>